<dbReference type="Gene3D" id="2.70.150.10">
    <property type="entry name" value="Calcium-transporting ATPase, cytoplasmic transduction domain A"/>
    <property type="match status" value="1"/>
</dbReference>
<dbReference type="Pfam" id="PF00122">
    <property type="entry name" value="E1-E2_ATPase"/>
    <property type="match status" value="1"/>
</dbReference>
<dbReference type="NCBIfam" id="TIGR01494">
    <property type="entry name" value="ATPase_P-type"/>
    <property type="match status" value="2"/>
</dbReference>
<feature type="transmembrane region" description="Helical" evidence="13">
    <location>
        <begin position="576"/>
        <end position="598"/>
    </location>
</feature>
<protein>
    <recommendedName>
        <fullName evidence="3">P-type Cu(+) transporter</fullName>
        <ecNumber evidence="3">7.2.2.8</ecNumber>
    </recommendedName>
    <alternativeName>
        <fullName evidence="12">Cu(2+)-ATPase</fullName>
    </alternativeName>
</protein>
<dbReference type="EC" id="7.2.2.8" evidence="3"/>
<dbReference type="FunFam" id="2.70.150.10:FF:000002">
    <property type="entry name" value="Copper-transporting ATPase 1, putative"/>
    <property type="match status" value="1"/>
</dbReference>
<dbReference type="SFLD" id="SFLDF00027">
    <property type="entry name" value="p-type_atpase"/>
    <property type="match status" value="1"/>
</dbReference>
<dbReference type="SUPFAM" id="SSF81665">
    <property type="entry name" value="Calcium ATPase, transmembrane domain M"/>
    <property type="match status" value="1"/>
</dbReference>
<keyword evidence="5 13" id="KW-0812">Transmembrane</keyword>
<dbReference type="InterPro" id="IPR044492">
    <property type="entry name" value="P_typ_ATPase_HD_dom"/>
</dbReference>
<dbReference type="SUPFAM" id="SSF56784">
    <property type="entry name" value="HAD-like"/>
    <property type="match status" value="1"/>
</dbReference>
<evidence type="ECO:0000256" key="13">
    <source>
        <dbReference type="RuleBase" id="RU362081"/>
    </source>
</evidence>
<keyword evidence="11 13" id="KW-0472">Membrane</keyword>
<dbReference type="Gene3D" id="3.30.70.100">
    <property type="match status" value="2"/>
</dbReference>
<evidence type="ECO:0000256" key="3">
    <source>
        <dbReference type="ARBA" id="ARBA00012517"/>
    </source>
</evidence>
<dbReference type="InterPro" id="IPR036163">
    <property type="entry name" value="HMA_dom_sf"/>
</dbReference>
<dbReference type="Pfam" id="PF00702">
    <property type="entry name" value="Hydrolase"/>
    <property type="match status" value="1"/>
</dbReference>
<feature type="transmembrane region" description="Helical" evidence="13">
    <location>
        <begin position="946"/>
        <end position="965"/>
    </location>
</feature>
<keyword evidence="7 13" id="KW-0547">Nucleotide-binding</keyword>
<dbReference type="InterPro" id="IPR023214">
    <property type="entry name" value="HAD_sf"/>
</dbReference>
<dbReference type="FunCoup" id="A0A4S2ML41">
    <property type="interactions" value="434"/>
</dbReference>
<accession>A0A4S2ML41</accession>
<evidence type="ECO:0000259" key="15">
    <source>
        <dbReference type="PROSITE" id="PS50846"/>
    </source>
</evidence>
<feature type="transmembrane region" description="Helical" evidence="13">
    <location>
        <begin position="534"/>
        <end position="556"/>
    </location>
</feature>
<keyword evidence="6 13" id="KW-0479">Metal-binding</keyword>
<dbReference type="SUPFAM" id="SSF81653">
    <property type="entry name" value="Calcium ATPase, transduction domain A"/>
    <property type="match status" value="1"/>
</dbReference>
<evidence type="ECO:0000313" key="17">
    <source>
        <dbReference type="Proteomes" id="UP000298138"/>
    </source>
</evidence>
<comment type="subcellular location">
    <subcellularLocation>
        <location evidence="1">Endomembrane system</location>
        <topology evidence="1">Multi-pass membrane protein</topology>
    </subcellularLocation>
    <subcellularLocation>
        <location evidence="13">Membrane</location>
    </subcellularLocation>
</comment>
<dbReference type="FunFam" id="3.30.70.100:FF:000001">
    <property type="entry name" value="ATPase copper transporting beta"/>
    <property type="match status" value="1"/>
</dbReference>
<dbReference type="GO" id="GO:0030003">
    <property type="term" value="P:intracellular monoatomic cation homeostasis"/>
    <property type="evidence" value="ECO:0007669"/>
    <property type="project" value="UniProtKB-ARBA"/>
</dbReference>
<dbReference type="PROSITE" id="PS01229">
    <property type="entry name" value="COF_2"/>
    <property type="match status" value="1"/>
</dbReference>
<dbReference type="InterPro" id="IPR006121">
    <property type="entry name" value="HMA_dom"/>
</dbReference>
<evidence type="ECO:0000256" key="4">
    <source>
        <dbReference type="ARBA" id="ARBA00022448"/>
    </source>
</evidence>
<evidence type="ECO:0000256" key="14">
    <source>
        <dbReference type="SAM" id="Coils"/>
    </source>
</evidence>
<keyword evidence="14" id="KW-0175">Coiled coil</keyword>
<evidence type="ECO:0000256" key="7">
    <source>
        <dbReference type="ARBA" id="ARBA00022741"/>
    </source>
</evidence>
<dbReference type="InterPro" id="IPR036412">
    <property type="entry name" value="HAD-like_sf"/>
</dbReference>
<dbReference type="CDD" id="cd00371">
    <property type="entry name" value="HMA"/>
    <property type="match status" value="2"/>
</dbReference>
<dbReference type="Proteomes" id="UP000298138">
    <property type="component" value="Unassembled WGS sequence"/>
</dbReference>
<name>A0A4S2ML41_9PEZI</name>
<dbReference type="GO" id="GO:0005524">
    <property type="term" value="F:ATP binding"/>
    <property type="evidence" value="ECO:0007669"/>
    <property type="project" value="UniProtKB-UniRule"/>
</dbReference>
<dbReference type="STRING" id="341454.A0A4S2ML41"/>
<dbReference type="SFLD" id="SFLDG00002">
    <property type="entry name" value="C1.7:_P-type_atpase_like"/>
    <property type="match status" value="1"/>
</dbReference>
<dbReference type="GO" id="GO:0055070">
    <property type="term" value="P:copper ion homeostasis"/>
    <property type="evidence" value="ECO:0007669"/>
    <property type="project" value="TreeGrafter"/>
</dbReference>
<keyword evidence="4" id="KW-0813">Transport</keyword>
<evidence type="ECO:0000256" key="2">
    <source>
        <dbReference type="ARBA" id="ARBA00006024"/>
    </source>
</evidence>
<evidence type="ECO:0000256" key="12">
    <source>
        <dbReference type="ARBA" id="ARBA00080126"/>
    </source>
</evidence>
<dbReference type="InterPro" id="IPR008250">
    <property type="entry name" value="ATPase_P-typ_transduc_dom_A_sf"/>
</dbReference>
<dbReference type="GO" id="GO:0016887">
    <property type="term" value="F:ATP hydrolysis activity"/>
    <property type="evidence" value="ECO:0007669"/>
    <property type="project" value="InterPro"/>
</dbReference>
<evidence type="ECO:0000256" key="6">
    <source>
        <dbReference type="ARBA" id="ARBA00022723"/>
    </source>
</evidence>
<dbReference type="InterPro" id="IPR018303">
    <property type="entry name" value="ATPase_P-typ_P_site"/>
</dbReference>
<dbReference type="PRINTS" id="PR00119">
    <property type="entry name" value="CATATPASE"/>
</dbReference>
<dbReference type="GO" id="GO:0016020">
    <property type="term" value="C:membrane"/>
    <property type="evidence" value="ECO:0007669"/>
    <property type="project" value="UniProtKB-SubCell"/>
</dbReference>
<evidence type="ECO:0000256" key="9">
    <source>
        <dbReference type="ARBA" id="ARBA00022967"/>
    </source>
</evidence>
<dbReference type="Gene3D" id="3.40.50.1000">
    <property type="entry name" value="HAD superfamily/HAD-like"/>
    <property type="match status" value="1"/>
</dbReference>
<dbReference type="SFLD" id="SFLDS00003">
    <property type="entry name" value="Haloacid_Dehalogenase"/>
    <property type="match status" value="1"/>
</dbReference>
<dbReference type="InterPro" id="IPR027256">
    <property type="entry name" value="P-typ_ATPase_IB"/>
</dbReference>
<evidence type="ECO:0000256" key="11">
    <source>
        <dbReference type="ARBA" id="ARBA00023136"/>
    </source>
</evidence>
<dbReference type="InterPro" id="IPR023298">
    <property type="entry name" value="ATPase_P-typ_TM_dom_sf"/>
</dbReference>
<dbReference type="AlphaFoldDB" id="A0A4S2ML41"/>
<feature type="transmembrane region" description="Helical" evidence="13">
    <location>
        <begin position="303"/>
        <end position="322"/>
    </location>
</feature>
<feature type="domain" description="HMA" evidence="15">
    <location>
        <begin position="1"/>
        <end position="62"/>
    </location>
</feature>
<reference evidence="16 17" key="1">
    <citation type="submission" date="2019-04" db="EMBL/GenBank/DDBJ databases">
        <title>Comparative genomics and transcriptomics to analyze fruiting body development in filamentous ascomycetes.</title>
        <authorList>
            <consortium name="DOE Joint Genome Institute"/>
            <person name="Lutkenhaus R."/>
            <person name="Traeger S."/>
            <person name="Breuer J."/>
            <person name="Kuo A."/>
            <person name="Lipzen A."/>
            <person name="Pangilinan J."/>
            <person name="Dilworth D."/>
            <person name="Sandor L."/>
            <person name="Poggeler S."/>
            <person name="Barry K."/>
            <person name="Grigoriev I.V."/>
            <person name="Nowrousian M."/>
        </authorList>
    </citation>
    <scope>NUCLEOTIDE SEQUENCE [LARGE SCALE GENOMIC DNA]</scope>
    <source>
        <strain evidence="16 17">CBS 389.68</strain>
    </source>
</reference>
<organism evidence="16 17">
    <name type="scientific">Ascodesmis nigricans</name>
    <dbReference type="NCBI Taxonomy" id="341454"/>
    <lineage>
        <taxon>Eukaryota</taxon>
        <taxon>Fungi</taxon>
        <taxon>Dikarya</taxon>
        <taxon>Ascomycota</taxon>
        <taxon>Pezizomycotina</taxon>
        <taxon>Pezizomycetes</taxon>
        <taxon>Pezizales</taxon>
        <taxon>Ascodesmidaceae</taxon>
        <taxon>Ascodesmis</taxon>
    </lineage>
</organism>
<dbReference type="EMBL" id="ML220150">
    <property type="protein sequence ID" value="TGZ77692.1"/>
    <property type="molecule type" value="Genomic_DNA"/>
</dbReference>
<dbReference type="InParanoid" id="A0A4S2ML41"/>
<dbReference type="NCBIfam" id="TIGR01525">
    <property type="entry name" value="ATPase-IB_hvy"/>
    <property type="match status" value="1"/>
</dbReference>
<dbReference type="Gene3D" id="3.40.1110.10">
    <property type="entry name" value="Calcium-transporting ATPase, cytoplasmic domain N"/>
    <property type="match status" value="1"/>
</dbReference>
<comment type="similarity">
    <text evidence="2 13">Belongs to the cation transport ATPase (P-type) (TC 3.A.3) family. Type IB subfamily.</text>
</comment>
<evidence type="ECO:0000256" key="5">
    <source>
        <dbReference type="ARBA" id="ARBA00022692"/>
    </source>
</evidence>
<dbReference type="PROSITE" id="PS50846">
    <property type="entry name" value="HMA_2"/>
    <property type="match status" value="2"/>
</dbReference>
<keyword evidence="10 13" id="KW-1133">Transmembrane helix</keyword>
<feature type="coiled-coil region" evidence="14">
    <location>
        <begin position="233"/>
        <end position="260"/>
    </location>
</feature>
<evidence type="ECO:0000256" key="1">
    <source>
        <dbReference type="ARBA" id="ARBA00004127"/>
    </source>
</evidence>
<keyword evidence="17" id="KW-1185">Reference proteome</keyword>
<sequence>MQARSSRAYTDPPIPGAFRDVDGVISFTVSLMTERAVIEHDLAKLSPEQVAELIEDSGFDADIVDSDVKEDRKTKPTTAFGDAPKIATTTIAVDGMTCGACTAAITGAFEGVEGIVNFTVSLITERAVAVHDLAVVSAEKVAEIIEDSGFDARIISTDTCEENLGEKSTDTVIFKIFGVPDDDVEGAIHRLEETLRGAVGVTHATVNPLNFRAKIEFSPAMIGVRSLVELVESQNLNALMADMEDNNAQLESLAKTKEIKEWKRAFQISFAFAIPVFLIQMVIPMTLMSFNKATFQQQTPLQGLYWGDVICLFLTLPVQFGVGKRFYRSAWKSVRHGSATMDVLVVLGTSAAFFFSIVAMAISICFKPHNMPETVFDTCTMLITFITLGRYLENRAKGQTSKALSRLMSLTPSMATIYADPSKAGLAETGEEHIIPTELIQVDDVVILRPGDKIPADGLVISGDSFIDESMVTGEAMPIQKRKGDFVIGGTVNGTGRLDFRVMRAGRDTQLNQIVKLVQQAQTSRAPIQLMADYVAGFFVPAVLTLGIVTFVGWMILSHVLPHPPEIFERGHAGGRFMVCLKLCISVIVFACPCALGLSTPTAMMVGTGVGAENGILVKGGAALETSTRVTHVILDKTGTLTKGKMDVSSYRPAGVWEGCSERQTRLWWTLIGAAESGSEHPVGKAVTNFCRNQLEIYPDTPFDAQIVQFHSVTGRGVSATIKANNAEYQVLIGNAKFLTSNALADPTISLPLPPKAAGDTQVFVSINSEISGFLSLRDDIKPDAPQAIAALHRLGCTTYIVTGDQLPTARRVAAEVGISETNIYAGVSPDEKQAIVLQLKSASSNPKKPNVVAMVGDGINDSPALASADVGIAMASGTDVAMEAAEIVLMKPQNLLDVPSALYLAKCIFRRIKLNLLWACMYNLVGIPFAMGILLPWGWHLHPMAAGAAMAASSVSVVVSSLCLKWWKRPVWMVYGGDGNESWRDAERGLWTRLRKAFAGRNKQSKGYVKVAGDVEEV</sequence>
<dbReference type="SUPFAM" id="SSF55008">
    <property type="entry name" value="HMA, heavy metal-associated domain"/>
    <property type="match status" value="2"/>
</dbReference>
<feature type="transmembrane region" description="Helical" evidence="13">
    <location>
        <begin position="343"/>
        <end position="362"/>
    </location>
</feature>
<feature type="transmembrane region" description="Helical" evidence="13">
    <location>
        <begin position="265"/>
        <end position="283"/>
    </location>
</feature>
<dbReference type="PANTHER" id="PTHR43520:SF8">
    <property type="entry name" value="P-TYPE CU(+) TRANSPORTER"/>
    <property type="match status" value="1"/>
</dbReference>
<evidence type="ECO:0000256" key="10">
    <source>
        <dbReference type="ARBA" id="ARBA00022989"/>
    </source>
</evidence>
<dbReference type="OrthoDB" id="432719at2759"/>
<proteinExistence type="inferred from homology"/>
<keyword evidence="8 13" id="KW-0067">ATP-binding</keyword>
<evidence type="ECO:0000313" key="16">
    <source>
        <dbReference type="EMBL" id="TGZ77692.1"/>
    </source>
</evidence>
<dbReference type="GO" id="GO:0005507">
    <property type="term" value="F:copper ion binding"/>
    <property type="evidence" value="ECO:0007669"/>
    <property type="project" value="TreeGrafter"/>
</dbReference>
<dbReference type="PROSITE" id="PS00154">
    <property type="entry name" value="ATPASE_E1_E2"/>
    <property type="match status" value="1"/>
</dbReference>
<dbReference type="GO" id="GO:0012505">
    <property type="term" value="C:endomembrane system"/>
    <property type="evidence" value="ECO:0007669"/>
    <property type="project" value="UniProtKB-SubCell"/>
</dbReference>
<keyword evidence="9" id="KW-1278">Translocase</keyword>
<dbReference type="InterPro" id="IPR001757">
    <property type="entry name" value="P_typ_ATPase"/>
</dbReference>
<feature type="domain" description="HMA" evidence="15">
    <location>
        <begin position="87"/>
        <end position="153"/>
    </location>
</feature>
<feature type="transmembrane region" description="Helical" evidence="13">
    <location>
        <begin position="374"/>
        <end position="392"/>
    </location>
</feature>
<dbReference type="GO" id="GO:0043682">
    <property type="term" value="F:P-type divalent copper transporter activity"/>
    <property type="evidence" value="ECO:0007669"/>
    <property type="project" value="TreeGrafter"/>
</dbReference>
<dbReference type="PANTHER" id="PTHR43520">
    <property type="entry name" value="ATP7, ISOFORM B"/>
    <property type="match status" value="1"/>
</dbReference>
<gene>
    <name evidence="16" type="ORF">EX30DRAFT_180738</name>
</gene>
<dbReference type="InterPro" id="IPR023299">
    <property type="entry name" value="ATPase_P-typ_cyto_dom_N"/>
</dbReference>
<feature type="transmembrane region" description="Helical" evidence="13">
    <location>
        <begin position="917"/>
        <end position="940"/>
    </location>
</feature>
<dbReference type="Pfam" id="PF00403">
    <property type="entry name" value="HMA"/>
    <property type="match status" value="1"/>
</dbReference>
<dbReference type="GO" id="GO:0140581">
    <property type="term" value="F:P-type monovalent copper transporter activity"/>
    <property type="evidence" value="ECO:0007669"/>
    <property type="project" value="UniProtKB-EC"/>
</dbReference>
<dbReference type="CDD" id="cd02094">
    <property type="entry name" value="P-type_ATPase_Cu-like"/>
    <property type="match status" value="1"/>
</dbReference>
<dbReference type="InterPro" id="IPR059000">
    <property type="entry name" value="ATPase_P-type_domA"/>
</dbReference>
<evidence type="ECO:0000256" key="8">
    <source>
        <dbReference type="ARBA" id="ARBA00022840"/>
    </source>
</evidence>